<gene>
    <name evidence="1" type="ORF">LOAG_19072</name>
</gene>
<sequence>QVPSVLRYIAEDAVVLEWARLEDASIFLKLLRSVINWPSVSAKEEPQRGNIRIP</sequence>
<dbReference type="AlphaFoldDB" id="A0A1S0UD44"/>
<proteinExistence type="predicted"/>
<dbReference type="GeneID" id="31252170"/>
<evidence type="ECO:0000313" key="1">
    <source>
        <dbReference type="EMBL" id="EJD73509.1"/>
    </source>
</evidence>
<reference evidence="1" key="1">
    <citation type="submission" date="2012-04" db="EMBL/GenBank/DDBJ databases">
        <title>The Genome Sequence of Loa loa.</title>
        <authorList>
            <consortium name="The Broad Institute Genome Sequencing Platform"/>
            <consortium name="Broad Institute Genome Sequencing Center for Infectious Disease"/>
            <person name="Nutman T.B."/>
            <person name="Fink D.L."/>
            <person name="Russ C."/>
            <person name="Young S."/>
            <person name="Zeng Q."/>
            <person name="Gargeya S."/>
            <person name="Alvarado L."/>
            <person name="Berlin A."/>
            <person name="Chapman S.B."/>
            <person name="Chen Z."/>
            <person name="Freedman E."/>
            <person name="Gellesch M."/>
            <person name="Goldberg J."/>
            <person name="Griggs A."/>
            <person name="Gujja S."/>
            <person name="Heilman E.R."/>
            <person name="Heiman D."/>
            <person name="Howarth C."/>
            <person name="Mehta T."/>
            <person name="Neiman D."/>
            <person name="Pearson M."/>
            <person name="Roberts A."/>
            <person name="Saif S."/>
            <person name="Shea T."/>
            <person name="Shenoy N."/>
            <person name="Sisk P."/>
            <person name="Stolte C."/>
            <person name="Sykes S."/>
            <person name="White J."/>
            <person name="Yandava C."/>
            <person name="Haas B."/>
            <person name="Henn M.R."/>
            <person name="Nusbaum C."/>
            <person name="Birren B."/>
        </authorList>
    </citation>
    <scope>NUCLEOTIDE SEQUENCE [LARGE SCALE GENOMIC DNA]</scope>
</reference>
<protein>
    <submittedName>
        <fullName evidence="1">Uncharacterized protein</fullName>
    </submittedName>
</protein>
<dbReference type="CTD" id="31252170"/>
<name>A0A1S0UD44_LOALO</name>
<dbReference type="InParanoid" id="A0A1S0UD44"/>
<organism evidence="1">
    <name type="scientific">Loa loa</name>
    <name type="common">Eye worm</name>
    <name type="synonym">Filaria loa</name>
    <dbReference type="NCBI Taxonomy" id="7209"/>
    <lineage>
        <taxon>Eukaryota</taxon>
        <taxon>Metazoa</taxon>
        <taxon>Ecdysozoa</taxon>
        <taxon>Nematoda</taxon>
        <taxon>Chromadorea</taxon>
        <taxon>Rhabditida</taxon>
        <taxon>Spirurina</taxon>
        <taxon>Spiruromorpha</taxon>
        <taxon>Filarioidea</taxon>
        <taxon>Onchocercidae</taxon>
        <taxon>Loa</taxon>
    </lineage>
</organism>
<dbReference type="KEGG" id="loa:LOAG_19072"/>
<dbReference type="EMBL" id="JH713331">
    <property type="protein sequence ID" value="EJD73509.1"/>
    <property type="molecule type" value="Genomic_DNA"/>
</dbReference>
<dbReference type="RefSeq" id="XP_020304469.1">
    <property type="nucleotide sequence ID" value="XM_020451728.1"/>
</dbReference>
<accession>A0A1S0UD44</accession>
<feature type="non-terminal residue" evidence="1">
    <location>
        <position position="1"/>
    </location>
</feature>